<evidence type="ECO:0000256" key="4">
    <source>
        <dbReference type="ARBA" id="ARBA00023136"/>
    </source>
</evidence>
<feature type="transmembrane region" description="Helical" evidence="5">
    <location>
        <begin position="20"/>
        <end position="39"/>
    </location>
</feature>
<dbReference type="EMBL" id="CABVPL010000002">
    <property type="protein sequence ID" value="VWB14406.1"/>
    <property type="molecule type" value="Genomic_DNA"/>
</dbReference>
<dbReference type="Proteomes" id="UP000430232">
    <property type="component" value="Unassembled WGS sequence"/>
</dbReference>
<dbReference type="GO" id="GO:0015035">
    <property type="term" value="F:protein-disulfide reductase activity"/>
    <property type="evidence" value="ECO:0007669"/>
    <property type="project" value="InterPro"/>
</dbReference>
<dbReference type="Gene3D" id="1.20.1550.10">
    <property type="entry name" value="DsbB-like"/>
    <property type="match status" value="1"/>
</dbReference>
<dbReference type="RefSeq" id="WP_151064863.1">
    <property type="nucleotide sequence ID" value="NZ_CABVPL010000002.1"/>
</dbReference>
<organism evidence="6 8">
    <name type="scientific">Burkholderia latens</name>
    <dbReference type="NCBI Taxonomy" id="488446"/>
    <lineage>
        <taxon>Bacteria</taxon>
        <taxon>Pseudomonadati</taxon>
        <taxon>Pseudomonadota</taxon>
        <taxon>Betaproteobacteria</taxon>
        <taxon>Burkholderiales</taxon>
        <taxon>Burkholderiaceae</taxon>
        <taxon>Burkholderia</taxon>
        <taxon>Burkholderia cepacia complex</taxon>
    </lineage>
</organism>
<dbReference type="GO" id="GO:0006457">
    <property type="term" value="P:protein folding"/>
    <property type="evidence" value="ECO:0007669"/>
    <property type="project" value="InterPro"/>
</dbReference>
<dbReference type="EMBL" id="VZOJ01000032">
    <property type="protein sequence ID" value="KAB0641994.1"/>
    <property type="molecule type" value="Genomic_DNA"/>
</dbReference>
<gene>
    <name evidence="7" type="ORF">BLA24064_00503</name>
    <name evidence="6" type="ORF">F7R21_13865</name>
</gene>
<sequence>MEMKILRDDRSDIAPTNNTLDILALVGISAALLIAFYYQLAFDELPCPLCLLQRVGLILAGIGFAMNVRYGVRGAHYCCVLVSAVATGVIAGRQVLLHITPDSGAYGSALWGLHFYTWCFIASVLIILYVSLLLAVRRTSNTVQPASMMSTSGRIVMAVFGLTIVANLVSTLLECGGGQCASDPVVYELLERFRKN</sequence>
<evidence type="ECO:0000256" key="2">
    <source>
        <dbReference type="ARBA" id="ARBA00022692"/>
    </source>
</evidence>
<comment type="subcellular location">
    <subcellularLocation>
        <location evidence="1">Membrane</location>
        <topology evidence="1">Multi-pass membrane protein</topology>
    </subcellularLocation>
</comment>
<dbReference type="Pfam" id="PF02600">
    <property type="entry name" value="DsbB"/>
    <property type="match status" value="1"/>
</dbReference>
<name>A0A6H9TBL5_9BURK</name>
<dbReference type="Proteomes" id="UP000494222">
    <property type="component" value="Unassembled WGS sequence"/>
</dbReference>
<evidence type="ECO:0000256" key="3">
    <source>
        <dbReference type="ARBA" id="ARBA00022989"/>
    </source>
</evidence>
<evidence type="ECO:0000313" key="8">
    <source>
        <dbReference type="Proteomes" id="UP000430232"/>
    </source>
</evidence>
<evidence type="ECO:0000313" key="6">
    <source>
        <dbReference type="EMBL" id="KAB0641994.1"/>
    </source>
</evidence>
<feature type="transmembrane region" description="Helical" evidence="5">
    <location>
        <begin position="155"/>
        <end position="173"/>
    </location>
</feature>
<dbReference type="InterPro" id="IPR003752">
    <property type="entry name" value="DiS_bond_form_DsbB/BdbC"/>
</dbReference>
<dbReference type="GeneID" id="99787769"/>
<accession>A0A6H9TBL5</accession>
<dbReference type="AlphaFoldDB" id="A0A6H9TBL5"/>
<evidence type="ECO:0000256" key="5">
    <source>
        <dbReference type="SAM" id="Phobius"/>
    </source>
</evidence>
<evidence type="ECO:0000313" key="9">
    <source>
        <dbReference type="Proteomes" id="UP000494222"/>
    </source>
</evidence>
<feature type="transmembrane region" description="Helical" evidence="5">
    <location>
        <begin position="115"/>
        <end position="135"/>
    </location>
</feature>
<feature type="transmembrane region" description="Helical" evidence="5">
    <location>
        <begin position="51"/>
        <end position="68"/>
    </location>
</feature>
<dbReference type="OrthoDB" id="3711263at2"/>
<keyword evidence="8" id="KW-1185">Reference proteome</keyword>
<evidence type="ECO:0000256" key="1">
    <source>
        <dbReference type="ARBA" id="ARBA00004141"/>
    </source>
</evidence>
<keyword evidence="4 5" id="KW-0472">Membrane</keyword>
<proteinExistence type="predicted"/>
<feature type="transmembrane region" description="Helical" evidence="5">
    <location>
        <begin position="75"/>
        <end position="95"/>
    </location>
</feature>
<reference evidence="7 9" key="2">
    <citation type="submission" date="2019-09" db="EMBL/GenBank/DDBJ databases">
        <authorList>
            <person name="Depoorter E."/>
        </authorList>
    </citation>
    <scope>NUCLEOTIDE SEQUENCE [LARGE SCALE GENOMIC DNA]</scope>
    <source>
        <strain evidence="7">LMG 24064</strain>
    </source>
</reference>
<dbReference type="InterPro" id="IPR023380">
    <property type="entry name" value="DsbB-like_sf"/>
</dbReference>
<reference evidence="6 8" key="1">
    <citation type="submission" date="2019-09" db="EMBL/GenBank/DDBJ databases">
        <title>Draft genome sequences of 48 bacterial type strains from the CCUG.</title>
        <authorList>
            <person name="Tunovic T."/>
            <person name="Pineiro-Iglesias B."/>
            <person name="Unosson C."/>
            <person name="Inganas E."/>
            <person name="Ohlen M."/>
            <person name="Cardew S."/>
            <person name="Jensie-Markopoulos S."/>
            <person name="Salva-Serra F."/>
            <person name="Jaen-Luchoro D."/>
            <person name="Karlsson R."/>
            <person name="Svensson-Stadler L."/>
            <person name="Chun J."/>
            <person name="Moore E."/>
        </authorList>
    </citation>
    <scope>NUCLEOTIDE SEQUENCE [LARGE SCALE GENOMIC DNA]</scope>
    <source>
        <strain evidence="6 8">CCUG 54555</strain>
    </source>
</reference>
<protein>
    <submittedName>
        <fullName evidence="6 7">Disulfide bond formation protein</fullName>
    </submittedName>
</protein>
<dbReference type="SUPFAM" id="SSF158442">
    <property type="entry name" value="DsbB-like"/>
    <property type="match status" value="1"/>
</dbReference>
<dbReference type="GO" id="GO:0016020">
    <property type="term" value="C:membrane"/>
    <property type="evidence" value="ECO:0007669"/>
    <property type="project" value="UniProtKB-SubCell"/>
</dbReference>
<evidence type="ECO:0000313" key="7">
    <source>
        <dbReference type="EMBL" id="VWB14406.1"/>
    </source>
</evidence>
<keyword evidence="2 5" id="KW-0812">Transmembrane</keyword>
<keyword evidence="3 5" id="KW-1133">Transmembrane helix</keyword>